<feature type="binding site" evidence="9">
    <location>
        <position position="66"/>
    </location>
    <ligand>
        <name>substrate</name>
    </ligand>
</feature>
<dbReference type="GO" id="GO:0043744">
    <property type="term" value="F:N2-acetyl-L-aminoadipate kinase activity"/>
    <property type="evidence" value="ECO:0007669"/>
    <property type="project" value="RHEA"/>
</dbReference>
<dbReference type="EMBL" id="CP002529">
    <property type="protein sequence ID" value="ADY01744.1"/>
    <property type="molecule type" value="Genomic_DNA"/>
</dbReference>
<dbReference type="NCBIfam" id="TIGR00761">
    <property type="entry name" value="argB"/>
    <property type="match status" value="1"/>
</dbReference>
<dbReference type="GeneID" id="10289192"/>
<feature type="site" description="Transition state stabilizer" evidence="9">
    <location>
        <position position="230"/>
    </location>
</feature>
<evidence type="ECO:0000256" key="5">
    <source>
        <dbReference type="ARBA" id="ARBA00022741"/>
    </source>
</evidence>
<keyword evidence="3 9" id="KW-0028">Amino-acid biosynthesis</keyword>
<keyword evidence="1 9" id="KW-0963">Cytoplasm</keyword>
<sequence length="269" mass="28669">MLIIVKVGGSVIRKGVDNLIKEVPNLIQSGHKVVLVHGGGYFISELMEKMGLKPRFVTSPSGVTSRYTDLETLRVYVMGMMFLNKELVSRLQGVGVNAVGLSGVDGGLLRARRRESMIIIDERGRERVIDGGYTGKIESANAEFLLRFLNEGLVPVIAPIAMDNKTGGPLNVDGDQALEVLSYSLNPGFAVILTDVDGVIVGGKVVSKVSVSEALELFKNPEVKGGMKRKVYTAAQLASKGIHAVISNGTIENPITSAINGLGTHVTPS</sequence>
<evidence type="ECO:0000256" key="8">
    <source>
        <dbReference type="ARBA" id="ARBA00023154"/>
    </source>
</evidence>
<dbReference type="RefSeq" id="WP_013604906.1">
    <property type="nucleotide sequence ID" value="NC_015151.1"/>
</dbReference>
<comment type="pathway">
    <text evidence="9">Amino-acid biosynthesis; L-arginine biosynthesis.</text>
</comment>
<feature type="site" description="Transition state stabilizer" evidence="9">
    <location>
        <position position="6"/>
    </location>
</feature>
<evidence type="ECO:0000313" key="12">
    <source>
        <dbReference type="Proteomes" id="UP000007485"/>
    </source>
</evidence>
<comment type="catalytic activity">
    <reaction evidence="9">
        <text>[amino-group carrier protein]-C-terminal-gamma-(L-glutamyl)-L-glutamate + ATP = [amino-group carrier protein]-C-terminal-gamma-(5-phospho-L-glutamyl)-L-glutamate + ADP</text>
        <dbReference type="Rhea" id="RHEA:52632"/>
        <dbReference type="Rhea" id="RHEA-COMP:13311"/>
        <dbReference type="Rhea" id="RHEA-COMP:13313"/>
        <dbReference type="ChEBI" id="CHEBI:30616"/>
        <dbReference type="ChEBI" id="CHEBI:136714"/>
        <dbReference type="ChEBI" id="CHEBI:136717"/>
        <dbReference type="ChEBI" id="CHEBI:456216"/>
        <dbReference type="EC" id="2.7.2.19"/>
    </reaction>
</comment>
<dbReference type="PANTHER" id="PTHR23342">
    <property type="entry name" value="N-ACETYLGLUTAMATE SYNTHASE"/>
    <property type="match status" value="1"/>
</dbReference>
<feature type="binding site" evidence="9">
    <location>
        <begin position="39"/>
        <end position="40"/>
    </location>
    <ligand>
        <name>substrate</name>
    </ligand>
</feature>
<reference evidence="11 12" key="1">
    <citation type="journal article" date="2011" name="J. Bacteriol.">
        <title>Complete genome sequence of 'Vulcanisaeta moutnovskia' strain 768-28, a novel member of the hyperthermophilic crenarchaeal genus vulcanisaeta.</title>
        <authorList>
            <person name="Gumerov V.M."/>
            <person name="Mardanov A.V."/>
            <person name="Beletsky A.V."/>
            <person name="Prokofeva M.I."/>
            <person name="Bonch-Osmolovskaya E.A."/>
            <person name="Ravin N.V."/>
            <person name="Skryabin K.G."/>
        </authorList>
    </citation>
    <scope>NUCLEOTIDE SEQUENCE [LARGE SCALE GENOMIC DNA]</scope>
    <source>
        <strain evidence="11 12">768-28</strain>
    </source>
</reference>
<evidence type="ECO:0000256" key="2">
    <source>
        <dbReference type="ARBA" id="ARBA00022571"/>
    </source>
</evidence>
<dbReference type="GO" id="GO:0019878">
    <property type="term" value="P:lysine biosynthetic process via aminoadipic acid"/>
    <property type="evidence" value="ECO:0007669"/>
    <property type="project" value="UniProtKB-UniRule"/>
</dbReference>
<dbReference type="Proteomes" id="UP000007485">
    <property type="component" value="Chromosome"/>
</dbReference>
<comment type="subcellular location">
    <subcellularLocation>
        <location evidence="9">Cytoplasm</location>
    </subcellularLocation>
</comment>
<feature type="binding site" evidence="9">
    <location>
        <position position="171"/>
    </location>
    <ligand>
        <name>substrate</name>
    </ligand>
</feature>
<dbReference type="SUPFAM" id="SSF53633">
    <property type="entry name" value="Carbamate kinase-like"/>
    <property type="match status" value="1"/>
</dbReference>
<dbReference type="InterPro" id="IPR037529">
    <property type="entry name" value="LysZ"/>
</dbReference>
<dbReference type="HAMAP" id="MF_02082">
    <property type="entry name" value="LysZ"/>
    <property type="match status" value="1"/>
</dbReference>
<keyword evidence="12" id="KW-1185">Reference proteome</keyword>
<dbReference type="GO" id="GO:0042450">
    <property type="term" value="P:L-arginine biosynthetic process via ornithine"/>
    <property type="evidence" value="ECO:0007669"/>
    <property type="project" value="UniProtKB-UniRule"/>
</dbReference>
<dbReference type="InterPro" id="IPR036393">
    <property type="entry name" value="AceGlu_kinase-like_sf"/>
</dbReference>
<evidence type="ECO:0000259" key="10">
    <source>
        <dbReference type="Pfam" id="PF00696"/>
    </source>
</evidence>
<organism evidence="11 12">
    <name type="scientific">Vulcanisaeta moutnovskia (strain 768-28)</name>
    <dbReference type="NCBI Taxonomy" id="985053"/>
    <lineage>
        <taxon>Archaea</taxon>
        <taxon>Thermoproteota</taxon>
        <taxon>Thermoprotei</taxon>
        <taxon>Thermoproteales</taxon>
        <taxon>Thermoproteaceae</taxon>
        <taxon>Vulcanisaeta</taxon>
    </lineage>
</organism>
<evidence type="ECO:0000256" key="3">
    <source>
        <dbReference type="ARBA" id="ARBA00022605"/>
    </source>
</evidence>
<feature type="domain" description="Aspartate/glutamate/uridylate kinase" evidence="10">
    <location>
        <begin position="1"/>
        <end position="247"/>
    </location>
</feature>
<comment type="similarity">
    <text evidence="9">Belongs to the acetylglutamate kinase family. LysZ subfamily.</text>
</comment>
<dbReference type="STRING" id="985053.VMUT_1540"/>
<dbReference type="Pfam" id="PF00696">
    <property type="entry name" value="AA_kinase"/>
    <property type="match status" value="1"/>
</dbReference>
<keyword evidence="7 9" id="KW-0067">ATP-binding</keyword>
<name>F0QTN1_VULM7</name>
<dbReference type="NCBIfam" id="NF010662">
    <property type="entry name" value="PRK14058.1-4"/>
    <property type="match status" value="1"/>
</dbReference>
<evidence type="ECO:0000256" key="1">
    <source>
        <dbReference type="ARBA" id="ARBA00022490"/>
    </source>
</evidence>
<dbReference type="PIRSF" id="PIRSF000728">
    <property type="entry name" value="NAGK"/>
    <property type="match status" value="1"/>
</dbReference>
<dbReference type="eggNOG" id="arCOG00862">
    <property type="taxonomic scope" value="Archaea"/>
</dbReference>
<dbReference type="PANTHER" id="PTHR23342:SF0">
    <property type="entry name" value="N-ACETYLGLUTAMATE SYNTHASE, MITOCHONDRIAL"/>
    <property type="match status" value="1"/>
</dbReference>
<dbReference type="GO" id="GO:0005524">
    <property type="term" value="F:ATP binding"/>
    <property type="evidence" value="ECO:0007669"/>
    <property type="project" value="UniProtKB-KW"/>
</dbReference>
<keyword evidence="6 9" id="KW-0418">Kinase</keyword>
<dbReference type="UniPathway" id="UPA00068"/>
<dbReference type="Gene3D" id="3.40.1160.10">
    <property type="entry name" value="Acetylglutamate kinase-like"/>
    <property type="match status" value="1"/>
</dbReference>
<evidence type="ECO:0000256" key="6">
    <source>
        <dbReference type="ARBA" id="ARBA00022777"/>
    </source>
</evidence>
<gene>
    <name evidence="9" type="primary">lysZ</name>
    <name evidence="11" type="ordered locus">VMUT_1540</name>
</gene>
<dbReference type="OrthoDB" id="6816at2157"/>
<comment type="catalytic activity">
    <reaction evidence="9">
        <text>[amino-group carrier protein]-C-terminal-N-(1,4-dicarboxybutan-1-yl)-L-glutamine + ATP = [amino-group carrier protein]-C-terminal-N-(1-carboxy-5-phosphooxy-5-oxopentan-1-yl)-L-glutamine + ADP</text>
        <dbReference type="Rhea" id="RHEA:41944"/>
        <dbReference type="Rhea" id="RHEA-COMP:9694"/>
        <dbReference type="Rhea" id="RHEA-COMP:9712"/>
        <dbReference type="ChEBI" id="CHEBI:30616"/>
        <dbReference type="ChEBI" id="CHEBI:78499"/>
        <dbReference type="ChEBI" id="CHEBI:78503"/>
        <dbReference type="ChEBI" id="CHEBI:456216"/>
        <dbReference type="EC" id="2.7.2.17"/>
    </reaction>
</comment>
<dbReference type="GO" id="GO:0005737">
    <property type="term" value="C:cytoplasm"/>
    <property type="evidence" value="ECO:0007669"/>
    <property type="project" value="UniProtKB-SubCell"/>
</dbReference>
<dbReference type="KEGG" id="vmo:VMUT_1540"/>
<evidence type="ECO:0000256" key="4">
    <source>
        <dbReference type="ARBA" id="ARBA00022679"/>
    </source>
</evidence>
<dbReference type="InterPro" id="IPR001048">
    <property type="entry name" value="Asp/Glu/Uridylate_kinase"/>
</dbReference>
<keyword evidence="5 9" id="KW-0547">Nucleotide-binding</keyword>
<protein>
    <recommendedName>
        <fullName evidence="9">Putative [LysW]-aminoadipate/[LysW]-glutamate kinase</fullName>
        <ecNumber evidence="9">2.7.2.17</ecNumber>
        <ecNumber evidence="9">2.7.2.19</ecNumber>
    </recommendedName>
</protein>
<evidence type="ECO:0000256" key="7">
    <source>
        <dbReference type="ARBA" id="ARBA00022840"/>
    </source>
</evidence>
<dbReference type="InterPro" id="IPR004662">
    <property type="entry name" value="AcgluKinase_fam"/>
</dbReference>
<accession>F0QTN1</accession>
<dbReference type="HOGENOM" id="CLU_053680_2_0_2"/>
<keyword evidence="8 9" id="KW-0457">Lysine biosynthesis</keyword>
<dbReference type="GO" id="GO:0003991">
    <property type="term" value="F:acetylglutamate kinase activity"/>
    <property type="evidence" value="ECO:0007669"/>
    <property type="project" value="TreeGrafter"/>
</dbReference>
<comment type="pathway">
    <text evidence="9">Amino-acid biosynthesis; L-lysine biosynthesis via AAA pathway; L-lysine from L-alpha-aminoadipate (Thermus route): step 2/5.</text>
</comment>
<dbReference type="EC" id="2.7.2.17" evidence="9"/>
<evidence type="ECO:0000313" key="11">
    <source>
        <dbReference type="EMBL" id="ADY01744.1"/>
    </source>
</evidence>
<evidence type="ECO:0000256" key="9">
    <source>
        <dbReference type="HAMAP-Rule" id="MF_02082"/>
    </source>
</evidence>
<comment type="function">
    <text evidence="9">Involved in both the arginine and lysine biosynthetic pathways. Phosphorylates the LysW-bound precursors glutamate (for arginine biosynthesis), respectively alpha-aminoadipate (for lysine biosynthesis).</text>
</comment>
<dbReference type="AlphaFoldDB" id="F0QTN1"/>
<keyword evidence="4 9" id="KW-0808">Transferase</keyword>
<proteinExistence type="inferred from homology"/>
<dbReference type="EC" id="2.7.2.19" evidence="9"/>
<keyword evidence="2 9" id="KW-0055">Arginine biosynthesis</keyword>
<dbReference type="UniPathway" id="UPA00033">
    <property type="reaction ID" value="UER00036"/>
</dbReference>